<dbReference type="SUPFAM" id="SSF52821">
    <property type="entry name" value="Rhodanese/Cell cycle control phosphatase"/>
    <property type="match status" value="1"/>
</dbReference>
<proteinExistence type="predicted"/>
<accession>A0ABQ6MLQ6</accession>
<evidence type="ECO:0000259" key="1">
    <source>
        <dbReference type="PROSITE" id="PS50206"/>
    </source>
</evidence>
<dbReference type="CDD" id="cd00158">
    <property type="entry name" value="RHOD"/>
    <property type="match status" value="1"/>
</dbReference>
<feature type="domain" description="Rhodanese" evidence="1">
    <location>
        <begin position="35"/>
        <end position="119"/>
    </location>
</feature>
<dbReference type="Pfam" id="PF00581">
    <property type="entry name" value="Rhodanese"/>
    <property type="match status" value="1"/>
</dbReference>
<sequence length="126" mass="13808">MGCCMGVQFNEVRPEGRVAPEQTGESLALAALFEASEHIETAVNIPIDVRDKNGEKAAEYIQELMDKEILPDNDMLAPLIVHCVNGKQAKIACLALRKKGFLDATNVGSYERAMECLKKAAEDWGN</sequence>
<name>A0ABQ6MLQ6_9STRA</name>
<keyword evidence="3" id="KW-1185">Reference proteome</keyword>
<dbReference type="PROSITE" id="PS50206">
    <property type="entry name" value="RHODANESE_3"/>
    <property type="match status" value="1"/>
</dbReference>
<dbReference type="InterPro" id="IPR036873">
    <property type="entry name" value="Rhodanese-like_dom_sf"/>
</dbReference>
<evidence type="ECO:0000313" key="3">
    <source>
        <dbReference type="Proteomes" id="UP001165060"/>
    </source>
</evidence>
<dbReference type="Gene3D" id="3.40.250.10">
    <property type="entry name" value="Rhodanese-like domain"/>
    <property type="match status" value="1"/>
</dbReference>
<dbReference type="Proteomes" id="UP001165060">
    <property type="component" value="Unassembled WGS sequence"/>
</dbReference>
<dbReference type="InterPro" id="IPR001763">
    <property type="entry name" value="Rhodanese-like_dom"/>
</dbReference>
<organism evidence="2 3">
    <name type="scientific">Tetraparma gracilis</name>
    <dbReference type="NCBI Taxonomy" id="2962635"/>
    <lineage>
        <taxon>Eukaryota</taxon>
        <taxon>Sar</taxon>
        <taxon>Stramenopiles</taxon>
        <taxon>Ochrophyta</taxon>
        <taxon>Bolidophyceae</taxon>
        <taxon>Parmales</taxon>
        <taxon>Triparmaceae</taxon>
        <taxon>Tetraparma</taxon>
    </lineage>
</organism>
<reference evidence="2 3" key="1">
    <citation type="journal article" date="2023" name="Commun. Biol.">
        <title>Genome analysis of Parmales, the sister group of diatoms, reveals the evolutionary specialization of diatoms from phago-mixotrophs to photoautotrophs.</title>
        <authorList>
            <person name="Ban H."/>
            <person name="Sato S."/>
            <person name="Yoshikawa S."/>
            <person name="Yamada K."/>
            <person name="Nakamura Y."/>
            <person name="Ichinomiya M."/>
            <person name="Sato N."/>
            <person name="Blanc-Mathieu R."/>
            <person name="Endo H."/>
            <person name="Kuwata A."/>
            <person name="Ogata H."/>
        </authorList>
    </citation>
    <scope>NUCLEOTIDE SEQUENCE [LARGE SCALE GENOMIC DNA]</scope>
</reference>
<comment type="caution">
    <text evidence="2">The sequence shown here is derived from an EMBL/GenBank/DDBJ whole genome shotgun (WGS) entry which is preliminary data.</text>
</comment>
<dbReference type="EMBL" id="BRYB01001540">
    <property type="protein sequence ID" value="GMI28137.1"/>
    <property type="molecule type" value="Genomic_DNA"/>
</dbReference>
<gene>
    <name evidence="2" type="ORF">TeGR_g14402</name>
</gene>
<evidence type="ECO:0000313" key="2">
    <source>
        <dbReference type="EMBL" id="GMI28137.1"/>
    </source>
</evidence>
<protein>
    <recommendedName>
        <fullName evidence="1">Rhodanese domain-containing protein</fullName>
    </recommendedName>
</protein>